<evidence type="ECO:0000256" key="1">
    <source>
        <dbReference type="ARBA" id="ARBA00004514"/>
    </source>
</evidence>
<dbReference type="FunFam" id="3.30.470.20:FF:000003">
    <property type="entry name" value="Inositol hexakisphosphate and diphosphoinositol-pentakisphosphate kinase"/>
    <property type="match status" value="1"/>
</dbReference>
<evidence type="ECO:0000256" key="12">
    <source>
        <dbReference type="ARBA" id="ARBA00071668"/>
    </source>
</evidence>
<feature type="compositionally biased region" description="Polar residues" evidence="14">
    <location>
        <begin position="967"/>
        <end position="989"/>
    </location>
</feature>
<feature type="compositionally biased region" description="Low complexity" evidence="14">
    <location>
        <begin position="1006"/>
        <end position="1021"/>
    </location>
</feature>
<sequence>MSYTVLEEGYHDWRETTRPRFYVGDEVIVGVCAMAKKSQSKPMKEILMRLEEFEFIKTVVFSESTILNKPVEMWPLCDCLISFHSKGFPLAKAIEYVHLREPFPISDLHMQYDIQDRRKVYRILEDAGIDLPRYAVYDRDSQNPDERELIECEDHIEINGVIFNKPFVEKPISAEDHNIYIYYPTSAGGGSQRLFRKIGSRSSVYSPESRLRRTGSYIYEEFMPTDGTDVKVYTVGPDYAHAEARKSPALDGKVERDKDGKEIRYPVILSNAEKMIARKVCLAFKQTVCGFDLLRANGKSYVCDVNGFSFVKNSMKYYDDCAKILGNMILRNLAPQLQIPWSVPFQLDDPPIVPTTFGKMMELRCVIAVIRHGDRTPKQKMKMEVKHPKFFEVFERHNGYKTGHIKLKKPKQLQEILDISRLLISEIENNSDPDIDEDKQKLEQLKSVLEMYGHFSGINRKIQLKYQPKGRPRRSSSEEDSPREPSLVLILKWGGELTPAGRVQAEELGRVFRCMYPGGQGEYAGTQGLGLLRLHSTFRHDLKIYASDEGRVQMTAAAFAKGLLALEGELTPILVQMVKSANTNGLLDNDCDSSKYQNMVKQRLHECFQQDKELTEEDCEILNPTHARSIQNVLLFIKNPVKACQHVYELVQQLNRLIKEKRDNFRVQEYHLYHGETWDLMERRWAKLEKDFKMKNGKFDISKIPDIYDCIKYDLQHNQHTLQFNNAEELYMYAKALADIVIPQEYGMTRQEKLTIGLGICTPLLKKIRTDLLRNYSETEDESEIVNRLNPHYSHGVSSPGRHVRTRLYFTSESHIHSLLTVLRYGGLVDETKDEQWRRAMEYVSAVSELNYMTQVVIMLYEDPTKDAASEERFHVELHFSPGVVCCIQKNIPIGPGFRPQSRSTPLLKKKEFVKNLTNTQSKSQCIKEESESQYEETNNCDSNSANASSTPDSPTISEDSHVHQIPSLSLPSEEQLFEASNSSLQSNDSNKDETNNSKPFPIPRSLSVSNTSSLSSPVDSKPSETFKGERRFPHTQSLHNFQQTDTNTESIYGLHRHSVHGQLSTYLRLCNVADLPKFGSSNSLFSTAVISGSSSAPELKDVFHTPPDGCTSIPSIRPLETLHNALSLKQLDSFLERMTEGNIYRLPLSSP</sequence>
<dbReference type="Gene3D" id="3.30.470.20">
    <property type="entry name" value="ATP-grasp fold, B domain"/>
    <property type="match status" value="1"/>
</dbReference>
<dbReference type="Pfam" id="PF00328">
    <property type="entry name" value="His_Phos_2"/>
    <property type="match status" value="1"/>
</dbReference>
<dbReference type="FunFam" id="3.40.50.11950:FF:000003">
    <property type="entry name" value="Inositol hexakisphosphate and diphosphoinositol-pentakisphosphate kinase"/>
    <property type="match status" value="1"/>
</dbReference>
<feature type="region of interest" description="Disordered" evidence="14">
    <location>
        <begin position="463"/>
        <end position="483"/>
    </location>
</feature>
<dbReference type="PROSITE" id="PS00616">
    <property type="entry name" value="HIS_ACID_PHOSPHAT_1"/>
    <property type="match status" value="1"/>
</dbReference>
<keyword evidence="17" id="KW-1185">Reference proteome</keyword>
<evidence type="ECO:0000256" key="5">
    <source>
        <dbReference type="ARBA" id="ARBA00022679"/>
    </source>
</evidence>
<keyword evidence="7 13" id="KW-0418">Kinase</keyword>
<evidence type="ECO:0000256" key="11">
    <source>
        <dbReference type="ARBA" id="ARBA00055071"/>
    </source>
</evidence>
<comment type="subcellular location">
    <subcellularLocation>
        <location evidence="1 13">Cytoplasm</location>
        <location evidence="1 13">Cytosol</location>
    </subcellularLocation>
</comment>
<keyword evidence="5 13" id="KW-0808">Transferase</keyword>
<dbReference type="EC" id="2.7.4.24" evidence="3 13"/>
<feature type="domain" description="VIP1 N-terminal" evidence="15">
    <location>
        <begin position="27"/>
        <end position="116"/>
    </location>
</feature>
<dbReference type="GO" id="GO:0052723">
    <property type="term" value="F:inositol hexakisphosphate 1-kinase activity"/>
    <property type="evidence" value="ECO:0007669"/>
    <property type="project" value="RHEA"/>
</dbReference>
<dbReference type="PANTHER" id="PTHR12750:SF9">
    <property type="entry name" value="INOSITOL HEXAKISPHOSPHATE AND DIPHOSPHOINOSITOL-PENTAKISPHOSPHATE KINASE"/>
    <property type="match status" value="1"/>
</dbReference>
<evidence type="ECO:0000256" key="3">
    <source>
        <dbReference type="ARBA" id="ARBA00012893"/>
    </source>
</evidence>
<dbReference type="Proteomes" id="UP000285301">
    <property type="component" value="Unassembled WGS sequence"/>
</dbReference>
<evidence type="ECO:0000256" key="14">
    <source>
        <dbReference type="SAM" id="MobiDB-lite"/>
    </source>
</evidence>
<comment type="caution">
    <text evidence="16">The sequence shown here is derived from an EMBL/GenBank/DDBJ whole genome shotgun (WGS) entry which is preliminary data.</text>
</comment>
<dbReference type="InterPro" id="IPR033379">
    <property type="entry name" value="Acid_Pase_AS"/>
</dbReference>
<comment type="catalytic activity">
    <reaction evidence="10">
        <text>1D-myo-inositol hexakisphosphate + ATP = 1-diphospho-1D-myo-inositol 2,3,4,5,6-pentakisphosphate + ADP</text>
        <dbReference type="Rhea" id="RHEA:37459"/>
        <dbReference type="ChEBI" id="CHEBI:30616"/>
        <dbReference type="ChEBI" id="CHEBI:58130"/>
        <dbReference type="ChEBI" id="CHEBI:74946"/>
        <dbReference type="ChEBI" id="CHEBI:456216"/>
        <dbReference type="EC" id="2.7.4.24"/>
    </reaction>
    <physiologicalReaction direction="left-to-right" evidence="10">
        <dbReference type="Rhea" id="RHEA:37460"/>
    </physiologicalReaction>
</comment>
<dbReference type="SUPFAM" id="SSF53254">
    <property type="entry name" value="Phosphoglycerate mutase-like"/>
    <property type="match status" value="1"/>
</dbReference>
<dbReference type="InterPro" id="IPR029033">
    <property type="entry name" value="His_PPase_superfam"/>
</dbReference>
<feature type="non-terminal residue" evidence="16">
    <location>
        <position position="1152"/>
    </location>
</feature>
<dbReference type="GO" id="GO:0032958">
    <property type="term" value="P:inositol phosphate biosynthetic process"/>
    <property type="evidence" value="ECO:0007669"/>
    <property type="project" value="TreeGrafter"/>
</dbReference>
<feature type="region of interest" description="Disordered" evidence="14">
    <location>
        <begin position="920"/>
        <end position="1042"/>
    </location>
</feature>
<gene>
    <name evidence="16" type="ORF">B4U79_08106</name>
</gene>
<dbReference type="STRING" id="1965070.A0A3S3NN69"/>
<dbReference type="InterPro" id="IPR000560">
    <property type="entry name" value="His_Pase_clade-2"/>
</dbReference>
<evidence type="ECO:0000256" key="4">
    <source>
        <dbReference type="ARBA" id="ARBA00022490"/>
    </source>
</evidence>
<organism evidence="16 17">
    <name type="scientific">Dinothrombium tinctorium</name>
    <dbReference type="NCBI Taxonomy" id="1965070"/>
    <lineage>
        <taxon>Eukaryota</taxon>
        <taxon>Metazoa</taxon>
        <taxon>Ecdysozoa</taxon>
        <taxon>Arthropoda</taxon>
        <taxon>Chelicerata</taxon>
        <taxon>Arachnida</taxon>
        <taxon>Acari</taxon>
        <taxon>Acariformes</taxon>
        <taxon>Trombidiformes</taxon>
        <taxon>Prostigmata</taxon>
        <taxon>Anystina</taxon>
        <taxon>Parasitengona</taxon>
        <taxon>Trombidioidea</taxon>
        <taxon>Trombidiidae</taxon>
        <taxon>Dinothrombium</taxon>
    </lineage>
</organism>
<dbReference type="InterPro" id="IPR040557">
    <property type="entry name" value="VIP1_N"/>
</dbReference>
<evidence type="ECO:0000256" key="13">
    <source>
        <dbReference type="RuleBase" id="RU365032"/>
    </source>
</evidence>
<evidence type="ECO:0000256" key="10">
    <source>
        <dbReference type="ARBA" id="ARBA00034629"/>
    </source>
</evidence>
<protein>
    <recommendedName>
        <fullName evidence="12 13">Inositol hexakisphosphate and diphosphoinositol-pentakisphosphate kinase</fullName>
        <ecNumber evidence="3 13">2.7.4.24</ecNumber>
    </recommendedName>
</protein>
<dbReference type="InterPro" id="IPR037446">
    <property type="entry name" value="His_Pase_VIP1"/>
</dbReference>
<keyword evidence="6 13" id="KW-0547">Nucleotide-binding</keyword>
<evidence type="ECO:0000256" key="6">
    <source>
        <dbReference type="ARBA" id="ARBA00022741"/>
    </source>
</evidence>
<dbReference type="AlphaFoldDB" id="A0A3S3NN69"/>
<keyword evidence="8 13" id="KW-0067">ATP-binding</keyword>
<comment type="similarity">
    <text evidence="2 13">Belongs to the histidine acid phosphatase family. VIP1 subfamily.</text>
</comment>
<evidence type="ECO:0000256" key="9">
    <source>
        <dbReference type="ARBA" id="ARBA00033696"/>
    </source>
</evidence>
<evidence type="ECO:0000259" key="15">
    <source>
        <dbReference type="Pfam" id="PF18086"/>
    </source>
</evidence>
<dbReference type="GO" id="GO:0016791">
    <property type="term" value="F:phosphatase activity"/>
    <property type="evidence" value="ECO:0007669"/>
    <property type="project" value="UniProtKB-ARBA"/>
</dbReference>
<dbReference type="PANTHER" id="PTHR12750">
    <property type="entry name" value="DIPHOSPHOINOSITOL PENTAKISPHOSPHATE KINASE"/>
    <property type="match status" value="1"/>
</dbReference>
<evidence type="ECO:0000256" key="2">
    <source>
        <dbReference type="ARBA" id="ARBA00005609"/>
    </source>
</evidence>
<dbReference type="Gene3D" id="3.40.50.1240">
    <property type="entry name" value="Phosphoglycerate mutase-like"/>
    <property type="match status" value="1"/>
</dbReference>
<comment type="function">
    <text evidence="11">Bifunctional inositol kinase that acts in concert with the IP6K kinases to synthesize the diphosphate group-containing inositol pyrophosphates diphosphoinositol pentakisphosphate, PP-InsP5, and bis-diphosphoinositol tetrakisphosphate, (PP)2-InsP4. PP-InsP5 and (PP)2-InsP4, also respectively called InsP7 and InsP8, may regulate a variety of cellular processes, including apoptosis, vesicle trafficking, cytoskeletal dynamics, and exocytosis. Phosphorylates inositol hexakisphosphate (InsP6) at position 1 to produce PP-InsP5 which is in turn phosphorylated by IP6Ks to produce (PP)2-InsP4. Alternatively, phosphorylates PP-InsP5 at position 1, produced by IP6Ks from InsP6, to produce (PP)2-InsP4.</text>
</comment>
<dbReference type="Gene3D" id="3.40.50.11950">
    <property type="match status" value="1"/>
</dbReference>
<evidence type="ECO:0000313" key="17">
    <source>
        <dbReference type="Proteomes" id="UP000285301"/>
    </source>
</evidence>
<proteinExistence type="inferred from homology"/>
<dbReference type="EMBL" id="NCKU01007223">
    <property type="protein sequence ID" value="RWS02805.1"/>
    <property type="molecule type" value="Genomic_DNA"/>
</dbReference>
<name>A0A3S3NN69_9ACAR</name>
<dbReference type="Pfam" id="PF18086">
    <property type="entry name" value="PPIP5K2_N"/>
    <property type="match status" value="1"/>
</dbReference>
<dbReference type="SUPFAM" id="SSF56059">
    <property type="entry name" value="Glutathione synthetase ATP-binding domain-like"/>
    <property type="match status" value="1"/>
</dbReference>
<dbReference type="OrthoDB" id="18042at2759"/>
<accession>A0A3S3NN69</accession>
<dbReference type="GO" id="GO:0005829">
    <property type="term" value="C:cytosol"/>
    <property type="evidence" value="ECO:0007669"/>
    <property type="project" value="UniProtKB-SubCell"/>
</dbReference>
<dbReference type="CDD" id="cd07061">
    <property type="entry name" value="HP_HAP_like"/>
    <property type="match status" value="1"/>
</dbReference>
<feature type="compositionally biased region" description="Low complexity" evidence="14">
    <location>
        <begin position="940"/>
        <end position="950"/>
    </location>
</feature>
<dbReference type="GO" id="GO:0005524">
    <property type="term" value="F:ATP binding"/>
    <property type="evidence" value="ECO:0007669"/>
    <property type="project" value="UniProtKB-KW"/>
</dbReference>
<feature type="compositionally biased region" description="Basic and acidic residues" evidence="14">
    <location>
        <begin position="1022"/>
        <end position="1033"/>
    </location>
</feature>
<comment type="catalytic activity">
    <reaction evidence="9">
        <text>5-diphospho-1D-myo-inositol 1,2,3,4,6-pentakisphosphate + ATP + H(+) = 1,5-bis(diphospho)-1D-myo-inositol 2,3,4,6-tetrakisphosphate + ADP</text>
        <dbReference type="Rhea" id="RHEA:10276"/>
        <dbReference type="ChEBI" id="CHEBI:15378"/>
        <dbReference type="ChEBI" id="CHEBI:30616"/>
        <dbReference type="ChEBI" id="CHEBI:58628"/>
        <dbReference type="ChEBI" id="CHEBI:77983"/>
        <dbReference type="ChEBI" id="CHEBI:456216"/>
        <dbReference type="EC" id="2.7.4.24"/>
    </reaction>
    <physiologicalReaction direction="left-to-right" evidence="9">
        <dbReference type="Rhea" id="RHEA:10277"/>
    </physiologicalReaction>
</comment>
<dbReference type="GO" id="GO:0006020">
    <property type="term" value="P:inositol metabolic process"/>
    <property type="evidence" value="ECO:0007669"/>
    <property type="project" value="TreeGrafter"/>
</dbReference>
<dbReference type="GO" id="GO:0033857">
    <property type="term" value="F:5-diphosphoinositol pentakisphosphate 1-kinase activity"/>
    <property type="evidence" value="ECO:0007669"/>
    <property type="project" value="TreeGrafter"/>
</dbReference>
<reference evidence="16 17" key="1">
    <citation type="journal article" date="2018" name="Gigascience">
        <title>Genomes of trombidid mites reveal novel predicted allergens and laterally-transferred genes associated with secondary metabolism.</title>
        <authorList>
            <person name="Dong X."/>
            <person name="Chaisiri K."/>
            <person name="Xia D."/>
            <person name="Armstrong S.D."/>
            <person name="Fang Y."/>
            <person name="Donnelly M.J."/>
            <person name="Kadowaki T."/>
            <person name="McGarry J.W."/>
            <person name="Darby A.C."/>
            <person name="Makepeace B.L."/>
        </authorList>
    </citation>
    <scope>NUCLEOTIDE SEQUENCE [LARGE SCALE GENOMIC DNA]</scope>
    <source>
        <strain evidence="16">UoL-WK</strain>
    </source>
</reference>
<keyword evidence="4 13" id="KW-0963">Cytoplasm</keyword>
<evidence type="ECO:0000313" key="16">
    <source>
        <dbReference type="EMBL" id="RWS02805.1"/>
    </source>
</evidence>
<evidence type="ECO:0000256" key="8">
    <source>
        <dbReference type="ARBA" id="ARBA00022840"/>
    </source>
</evidence>
<evidence type="ECO:0000256" key="7">
    <source>
        <dbReference type="ARBA" id="ARBA00022777"/>
    </source>
</evidence>